<evidence type="ECO:0000313" key="6">
    <source>
        <dbReference type="EMBL" id="AGI72212.1"/>
    </source>
</evidence>
<dbReference type="EMBL" id="CP003742">
    <property type="protein sequence ID" value="AGI71182.1"/>
    <property type="molecule type" value="Genomic_DNA"/>
</dbReference>
<dbReference type="EMBL" id="CP003742">
    <property type="protein sequence ID" value="AGI72212.1"/>
    <property type="molecule type" value="Genomic_DNA"/>
</dbReference>
<dbReference type="OrthoDB" id="9814072at2"/>
<reference evidence="2 9" key="1">
    <citation type="journal article" date="2013" name="PLoS ONE">
        <title>Poles Apart: Arctic and Antarctic Octadecabacter strains Share High Genome Plasticity and a New Type of Xanthorhodopsin.</title>
        <authorList>
            <person name="Vollmers J."/>
            <person name="Voget S."/>
            <person name="Dietrich S."/>
            <person name="Gollnow K."/>
            <person name="Smits M."/>
            <person name="Meyer K."/>
            <person name="Brinkhoff T."/>
            <person name="Simon M."/>
            <person name="Daniel R."/>
        </authorList>
    </citation>
    <scope>NUCLEOTIDE SEQUENCE [LARGE SCALE GENOMIC DNA]</scope>
    <source>
        <strain evidence="2 9">238</strain>
    </source>
</reference>
<evidence type="ECO:0000313" key="8">
    <source>
        <dbReference type="EMBL" id="AGI74585.1"/>
    </source>
</evidence>
<dbReference type="HOGENOM" id="CLU_865545_0_0_5"/>
<dbReference type="Proteomes" id="UP000004688">
    <property type="component" value="Chromosome"/>
</dbReference>
<dbReference type="GO" id="GO:0003676">
    <property type="term" value="F:nucleic acid binding"/>
    <property type="evidence" value="ECO:0007669"/>
    <property type="project" value="InterPro"/>
</dbReference>
<dbReference type="KEGG" id="oar:OA238_c21140"/>
<dbReference type="EMBL" id="CP003742">
    <property type="protein sequence ID" value="AGI74433.1"/>
    <property type="molecule type" value="Genomic_DNA"/>
</dbReference>
<dbReference type="STRING" id="391616.OA238_c07090"/>
<evidence type="ECO:0000313" key="3">
    <source>
        <dbReference type="EMBL" id="AGI71182.1"/>
    </source>
</evidence>
<dbReference type="KEGG" id="oar:OA238_c20620"/>
<dbReference type="KEGG" id="oar:OA238_c45710"/>
<dbReference type="EMBL" id="CP003742">
    <property type="protein sequence ID" value="AGI72204.1"/>
    <property type="molecule type" value="Genomic_DNA"/>
</dbReference>
<accession>B5JYP0</accession>
<dbReference type="InterPro" id="IPR012337">
    <property type="entry name" value="RNaseH-like_sf"/>
</dbReference>
<dbReference type="AlphaFoldDB" id="B5JYP0"/>
<evidence type="ECO:0000313" key="9">
    <source>
        <dbReference type="Proteomes" id="UP000004688"/>
    </source>
</evidence>
<dbReference type="KEGG" id="oar:OA238_c07090"/>
<dbReference type="InterPro" id="IPR036397">
    <property type="entry name" value="RNaseH_sf"/>
</dbReference>
<evidence type="ECO:0000259" key="1">
    <source>
        <dbReference type="PROSITE" id="PS50994"/>
    </source>
</evidence>
<dbReference type="KEGG" id="oar:OA238_c09840"/>
<evidence type="ECO:0000313" key="2">
    <source>
        <dbReference type="EMBL" id="AGI70931.1"/>
    </source>
</evidence>
<gene>
    <name evidence="2" type="ORF">OA238_c07090</name>
    <name evidence="3" type="ORF">OA238_c09840</name>
    <name evidence="4" type="ORF">OA238_c20620</name>
    <name evidence="5" type="ORF">OA238_c21140</name>
    <name evidence="6" type="ORF">OA238_c21250</name>
    <name evidence="7" type="ORF">OA238_c45710</name>
    <name evidence="8" type="ORF">OA238_c47480</name>
</gene>
<dbReference type="RefSeq" id="WP_015494160.1">
    <property type="nucleotide sequence ID" value="NC_020908.1"/>
</dbReference>
<organism evidence="2 9">
    <name type="scientific">Octadecabacter arcticus 238</name>
    <dbReference type="NCBI Taxonomy" id="391616"/>
    <lineage>
        <taxon>Bacteria</taxon>
        <taxon>Pseudomonadati</taxon>
        <taxon>Pseudomonadota</taxon>
        <taxon>Alphaproteobacteria</taxon>
        <taxon>Rhodobacterales</taxon>
        <taxon>Roseobacteraceae</taxon>
        <taxon>Octadecabacter</taxon>
    </lineage>
</organism>
<protein>
    <submittedName>
        <fullName evidence="2">Putative IS481 family integrase</fullName>
    </submittedName>
</protein>
<dbReference type="EMBL" id="CP003742">
    <property type="protein sequence ID" value="AGI72158.1"/>
    <property type="molecule type" value="Genomic_DNA"/>
</dbReference>
<sequence>MQIIGLHKNVYKLYAWARTQECLDVYRIKYEGQVRQWDDLRTEGVSLSKCAEFVGISRATYYRHKRILKDLAQAIIPPSKAPKRCNKSQWGEAEKQLVLEARRDNETYGKEKIGAILRRDKKQTMSDSTVGRILSFLRKKGLITRSRSAPQKRKRNFSKGHAKGWKYRDYKDIVVGERVQIDHMTATKNGVTCKHFQAWERCSKHIHAQVYSNATARSAKRFLQELVEIAPYKIISIQVDGGSEFMADFETACEQMEIPLIVLPPARPKYNGGVERGNRTFREEFYACRDLIADSIGAMRFELRKAVNKYNTFRPHHALKGKTPMEYIRITQAKVV</sequence>
<dbReference type="PANTHER" id="PTHR35004:SF7">
    <property type="entry name" value="INTEGRASE PROTEIN"/>
    <property type="match status" value="1"/>
</dbReference>
<dbReference type="InterPro" id="IPR001584">
    <property type="entry name" value="Integrase_cat-core"/>
</dbReference>
<dbReference type="Pfam" id="PF13683">
    <property type="entry name" value="rve_3"/>
    <property type="match status" value="1"/>
</dbReference>
<dbReference type="KEGG" id="oar:OA238_c21250"/>
<dbReference type="KEGG" id="oar:OA238_c47480"/>
<evidence type="ECO:0000313" key="7">
    <source>
        <dbReference type="EMBL" id="AGI74433.1"/>
    </source>
</evidence>
<proteinExistence type="predicted"/>
<name>B5JYP0_9RHOB</name>
<dbReference type="PANTHER" id="PTHR35004">
    <property type="entry name" value="TRANSPOSASE RV3428C-RELATED"/>
    <property type="match status" value="1"/>
</dbReference>
<dbReference type="EMBL" id="CP003742">
    <property type="protein sequence ID" value="AGI74585.1"/>
    <property type="molecule type" value="Genomic_DNA"/>
</dbReference>
<dbReference type="EMBL" id="CP003742">
    <property type="protein sequence ID" value="AGI70931.1"/>
    <property type="molecule type" value="Genomic_DNA"/>
</dbReference>
<feature type="domain" description="Integrase catalytic" evidence="1">
    <location>
        <begin position="168"/>
        <end position="332"/>
    </location>
</feature>
<dbReference type="SUPFAM" id="SSF53098">
    <property type="entry name" value="Ribonuclease H-like"/>
    <property type="match status" value="1"/>
</dbReference>
<dbReference type="PROSITE" id="PS50994">
    <property type="entry name" value="INTEGRASE"/>
    <property type="match status" value="1"/>
</dbReference>
<evidence type="ECO:0000313" key="4">
    <source>
        <dbReference type="EMBL" id="AGI72158.1"/>
    </source>
</evidence>
<evidence type="ECO:0000313" key="5">
    <source>
        <dbReference type="EMBL" id="AGI72204.1"/>
    </source>
</evidence>
<keyword evidence="9" id="KW-1185">Reference proteome</keyword>
<dbReference type="eggNOG" id="COG2801">
    <property type="taxonomic scope" value="Bacteria"/>
</dbReference>
<dbReference type="GO" id="GO:0015074">
    <property type="term" value="P:DNA integration"/>
    <property type="evidence" value="ECO:0007669"/>
    <property type="project" value="InterPro"/>
</dbReference>
<dbReference type="Gene3D" id="3.30.420.10">
    <property type="entry name" value="Ribonuclease H-like superfamily/Ribonuclease H"/>
    <property type="match status" value="1"/>
</dbReference>